<evidence type="ECO:0000259" key="7">
    <source>
        <dbReference type="PROSITE" id="PS50950"/>
    </source>
</evidence>
<feature type="compositionally biased region" description="Polar residues" evidence="6">
    <location>
        <begin position="92"/>
        <end position="104"/>
    </location>
</feature>
<evidence type="ECO:0000256" key="1">
    <source>
        <dbReference type="ARBA" id="ARBA00022723"/>
    </source>
</evidence>
<dbReference type="Proteomes" id="UP000037510">
    <property type="component" value="Unassembled WGS sequence"/>
</dbReference>
<evidence type="ECO:0000256" key="4">
    <source>
        <dbReference type="ARBA" id="ARBA00023125"/>
    </source>
</evidence>
<name>A0A0L7LSM7_OPEBR</name>
<dbReference type="Pfam" id="PF05485">
    <property type="entry name" value="THAP"/>
    <property type="match status" value="1"/>
</dbReference>
<dbReference type="PROSITE" id="PS50950">
    <property type="entry name" value="ZF_THAP"/>
    <property type="match status" value="1"/>
</dbReference>
<dbReference type="InterPro" id="IPR006612">
    <property type="entry name" value="THAP_Znf"/>
</dbReference>
<dbReference type="GO" id="GO:0008270">
    <property type="term" value="F:zinc ion binding"/>
    <property type="evidence" value="ECO:0007669"/>
    <property type="project" value="UniProtKB-KW"/>
</dbReference>
<dbReference type="EMBL" id="JTDY01000167">
    <property type="protein sequence ID" value="KOB78480.1"/>
    <property type="molecule type" value="Genomic_DNA"/>
</dbReference>
<dbReference type="GO" id="GO:0043565">
    <property type="term" value="F:sequence-specific DNA binding"/>
    <property type="evidence" value="ECO:0007669"/>
    <property type="project" value="InterPro"/>
</dbReference>
<organism evidence="8 9">
    <name type="scientific">Operophtera brumata</name>
    <name type="common">Winter moth</name>
    <name type="synonym">Phalaena brumata</name>
    <dbReference type="NCBI Taxonomy" id="104452"/>
    <lineage>
        <taxon>Eukaryota</taxon>
        <taxon>Metazoa</taxon>
        <taxon>Ecdysozoa</taxon>
        <taxon>Arthropoda</taxon>
        <taxon>Hexapoda</taxon>
        <taxon>Insecta</taxon>
        <taxon>Pterygota</taxon>
        <taxon>Neoptera</taxon>
        <taxon>Endopterygota</taxon>
        <taxon>Lepidoptera</taxon>
        <taxon>Glossata</taxon>
        <taxon>Ditrysia</taxon>
        <taxon>Geometroidea</taxon>
        <taxon>Geometridae</taxon>
        <taxon>Larentiinae</taxon>
        <taxon>Operophtera</taxon>
    </lineage>
</organism>
<dbReference type="PANTHER" id="PTHR46600">
    <property type="entry name" value="THAP DOMAIN-CONTAINING"/>
    <property type="match status" value="1"/>
</dbReference>
<feature type="compositionally biased region" description="Polar residues" evidence="6">
    <location>
        <begin position="190"/>
        <end position="200"/>
    </location>
</feature>
<accession>A0A0L7LSM7</accession>
<evidence type="ECO:0000256" key="3">
    <source>
        <dbReference type="ARBA" id="ARBA00022833"/>
    </source>
</evidence>
<evidence type="ECO:0000256" key="5">
    <source>
        <dbReference type="PROSITE-ProRule" id="PRU00309"/>
    </source>
</evidence>
<protein>
    <submittedName>
        <fullName evidence="8">Protein Thap2</fullName>
    </submittedName>
</protein>
<proteinExistence type="predicted"/>
<comment type="caution">
    <text evidence="8">The sequence shown here is derived from an EMBL/GenBank/DDBJ whole genome shotgun (WGS) entry which is preliminary data.</text>
</comment>
<feature type="region of interest" description="Disordered" evidence="6">
    <location>
        <begin position="92"/>
        <end position="214"/>
    </location>
</feature>
<feature type="domain" description="THAP-type" evidence="7">
    <location>
        <begin position="1"/>
        <end position="80"/>
    </location>
</feature>
<dbReference type="SUPFAM" id="SSF57716">
    <property type="entry name" value="Glucocorticoid receptor-like (DNA-binding domain)"/>
    <property type="match status" value="1"/>
</dbReference>
<feature type="compositionally biased region" description="Basic and acidic residues" evidence="6">
    <location>
        <begin position="165"/>
        <end position="174"/>
    </location>
</feature>
<dbReference type="InterPro" id="IPR026516">
    <property type="entry name" value="THAP1/10"/>
</dbReference>
<evidence type="ECO:0000313" key="8">
    <source>
        <dbReference type="EMBL" id="KOB78480.1"/>
    </source>
</evidence>
<evidence type="ECO:0000256" key="2">
    <source>
        <dbReference type="ARBA" id="ARBA00022771"/>
    </source>
</evidence>
<dbReference type="SMART" id="SM00980">
    <property type="entry name" value="THAP"/>
    <property type="match status" value="1"/>
</dbReference>
<keyword evidence="9" id="KW-1185">Reference proteome</keyword>
<feature type="compositionally biased region" description="Basic and acidic residues" evidence="6">
    <location>
        <begin position="128"/>
        <end position="143"/>
    </location>
</feature>
<dbReference type="SMART" id="SM00692">
    <property type="entry name" value="DM3"/>
    <property type="match status" value="1"/>
</dbReference>
<evidence type="ECO:0000256" key="6">
    <source>
        <dbReference type="SAM" id="MobiDB-lite"/>
    </source>
</evidence>
<evidence type="ECO:0000313" key="9">
    <source>
        <dbReference type="Proteomes" id="UP000037510"/>
    </source>
</evidence>
<keyword evidence="4 5" id="KW-0238">DNA-binding</keyword>
<reference evidence="8 9" key="1">
    <citation type="journal article" date="2015" name="Genome Biol. Evol.">
        <title>The genome of winter moth (Operophtera brumata) provides a genomic perspective on sexual dimorphism and phenology.</title>
        <authorList>
            <person name="Derks M.F."/>
            <person name="Smit S."/>
            <person name="Salis L."/>
            <person name="Schijlen E."/>
            <person name="Bossers A."/>
            <person name="Mateman C."/>
            <person name="Pijl A.S."/>
            <person name="de Ridder D."/>
            <person name="Groenen M.A."/>
            <person name="Visser M.E."/>
            <person name="Megens H.J."/>
        </authorList>
    </citation>
    <scope>NUCLEOTIDE SEQUENCE [LARGE SCALE GENOMIC DNA]</scope>
    <source>
        <strain evidence="8">WM2013NL</strain>
        <tissue evidence="8">Head and thorax</tissue>
    </source>
</reference>
<gene>
    <name evidence="8" type="ORF">OBRU01_02298</name>
</gene>
<dbReference type="PANTHER" id="PTHR46600:SF11">
    <property type="entry name" value="THAP DOMAIN-CONTAINING PROTEIN 10"/>
    <property type="match status" value="1"/>
</dbReference>
<keyword evidence="3" id="KW-0862">Zinc</keyword>
<sequence length="361" mass="40284">MRANCSVYGCKSATYNKIGYMLNFHRFPKDPERQKIWKDLCKNPRIMDKHHTCIWMCSLHFEKTCYVFDFLKHDAIPTLNLPKAGFSFYNDSGQAKTDSNNGSSPIEPDEDSNSSPPKLEIANIEEEAQNKELVTKEESKTAVDEDDDDCESVTFSSSEDEEPDGEAKLFELQKGETNTKTGIRIDRGNTQDLTGADSNNDPPPGKSRISPSFGPAEPVYANLPIISGVSTISEKPDTHTIPPKSSTSSLYEVSMSSMIDKVIYDNLENAEERPEDDCSTFAAHVKTRMRNFDRTQKAIAQKLISDILFMADTKQLQLASAIVNPQRVGHNAKAGKPMRGLFSTYVVDSDDDDCPEAKKKK</sequence>
<keyword evidence="1" id="KW-0479">Metal-binding</keyword>
<dbReference type="AlphaFoldDB" id="A0A0L7LSM7"/>
<keyword evidence="2 5" id="KW-0863">Zinc-finger</keyword>